<dbReference type="Proteomes" id="UP000198583">
    <property type="component" value="Unassembled WGS sequence"/>
</dbReference>
<gene>
    <name evidence="2" type="ORF">SAMN04488564_1021102</name>
</gene>
<accession>A0A1I6DNF1</accession>
<dbReference type="InterPro" id="IPR003593">
    <property type="entry name" value="AAA+_ATPase"/>
</dbReference>
<dbReference type="SMART" id="SM00382">
    <property type="entry name" value="AAA"/>
    <property type="match status" value="1"/>
</dbReference>
<name>A0A1I6DNF1_9PSEU</name>
<dbReference type="GO" id="GO:0016887">
    <property type="term" value="F:ATP hydrolysis activity"/>
    <property type="evidence" value="ECO:0007669"/>
    <property type="project" value="InterPro"/>
</dbReference>
<dbReference type="Gene3D" id="3.40.50.300">
    <property type="entry name" value="P-loop containing nucleotide triphosphate hydrolases"/>
    <property type="match status" value="1"/>
</dbReference>
<protein>
    <recommendedName>
        <fullName evidence="1">AAA+ ATPase domain-containing protein</fullName>
    </recommendedName>
</protein>
<dbReference type="Pfam" id="PF22738">
    <property type="entry name" value="NNH7"/>
    <property type="match status" value="1"/>
</dbReference>
<dbReference type="AlphaFoldDB" id="A0A1I6DNF1"/>
<evidence type="ECO:0000313" key="2">
    <source>
        <dbReference type="EMBL" id="SFR06898.1"/>
    </source>
</evidence>
<dbReference type="RefSeq" id="WP_143138588.1">
    <property type="nucleotide sequence ID" value="NZ_FOYL01000002.1"/>
</dbReference>
<evidence type="ECO:0000313" key="3">
    <source>
        <dbReference type="Proteomes" id="UP000198583"/>
    </source>
</evidence>
<reference evidence="3" key="1">
    <citation type="submission" date="2016-10" db="EMBL/GenBank/DDBJ databases">
        <authorList>
            <person name="Varghese N."/>
            <person name="Submissions S."/>
        </authorList>
    </citation>
    <scope>NUCLEOTIDE SEQUENCE [LARGE SCALE GENOMIC DNA]</scope>
    <source>
        <strain evidence="3">DSM 44232</strain>
    </source>
</reference>
<dbReference type="InterPro" id="IPR027417">
    <property type="entry name" value="P-loop_NTPase"/>
</dbReference>
<evidence type="ECO:0000259" key="1">
    <source>
        <dbReference type="SMART" id="SM00382"/>
    </source>
</evidence>
<dbReference type="STRING" id="84724.SAMN04488564_1021102"/>
<sequence length="1153" mass="128501">MSRPALFSYEGALRVLGKYDRPWLDAADTFLGVGILVGGAIEPDVFSLVDPKNEATACLRKIFDGVTDKLTGLAGRSRHDLIAAAHTIIAVTSVFDAYRDELGEDFDKFKITDREKFRIFGTEPPDRKKESASLPVLASMPVAIPSATRGFYENLNGDLGTFFDQAVQEVHAFINELADVPKRVGEPDFATAVYARVRQTYADHYVELGATIPEFQMWAMLGEHAATRAEFNQKLLETRTESLELFSRWLSQVTPVQTSPRPELRELLSKQAKRILSQPLLRGDSDTSTVDAAFPTVEDGFVAPSYRFTVYREGITFPSSENWWSKNTKPRDGLDAFLAAHLADEESTKRPLLVLGNPGAGKSLLMEVLAARLPADKFAVVRVQLRAVRAQDRVHEQIATALHETLQKRVDWGEVAAECGPDVTPVILLDGLDELIQVSGAHQSTYLRLVQEFQERCGQPTAVVVTSRVLVADRASIPDDVPVVKLEEFDGNRIDRWLDEWNKANNGTAGFQQLRRDSLGQHLELARQPLLLLMLAIYAADPETPPLDNEDFSNAELYRRLIDRFVLRQANKSASPLPKHTVQKLAAKSWLWLGVAAFAMFNRGRQYVTSTELNQDLAAFVPNESTQHTSFDTPVDGADRTVENFFFIHSPKFQGESADRRSYEFLHATFGEFLIADLTMKYLTKLVQVRELAASTYPPMAPPDVPQLYQLLSYQVFATRKPIIEFCQSLFNALPEKQQNDLLGVLSDLIRSFHDRALIDPQPPYRPMPATVVSRLATYSANLTCLRSLLDKVESFPLTELFKLDENPLMPWRSTVHLWKAGVKPDGWDAILSTITITQNGVWHISKVGYLRDMSDLMEARLLGDPVLQGKLCTGSRFVDDDVTSDHKEQALLENLADWLVTISAPDSTGRLIPFEVATLTRLLTDLERGVRLNVRGRSVLINALSREAARLPRNLVERGLKYFLPQTSDDIRLSQADGLGIISMVCAHPDMIRDGVVPAEVLPDLLVENFTALPSIVRLWATAKSQDIRVDDSFRDFISHAEAAAGRHSEHSAGGFLPTDAFEYLTSPQKVEPSFGDSLIANLSMITRSAADQVSPLIMLKLIERLRREAAEPKINGFAFDYVSSRTVEDTGEELAALSVLRELAQGASEGD</sequence>
<keyword evidence="3" id="KW-1185">Reference proteome</keyword>
<dbReference type="InterPro" id="IPR049945">
    <property type="entry name" value="AAA_22"/>
</dbReference>
<feature type="domain" description="AAA+ ATPase" evidence="1">
    <location>
        <begin position="348"/>
        <end position="487"/>
    </location>
</feature>
<dbReference type="OrthoDB" id="419933at2"/>
<dbReference type="InterPro" id="IPR054567">
    <property type="entry name" value="NNH7"/>
</dbReference>
<proteinExistence type="predicted"/>
<dbReference type="SUPFAM" id="SSF52540">
    <property type="entry name" value="P-loop containing nucleoside triphosphate hydrolases"/>
    <property type="match status" value="1"/>
</dbReference>
<dbReference type="EMBL" id="FOYL01000002">
    <property type="protein sequence ID" value="SFR06898.1"/>
    <property type="molecule type" value="Genomic_DNA"/>
</dbReference>
<organism evidence="2 3">
    <name type="scientific">Lentzea waywayandensis</name>
    <dbReference type="NCBI Taxonomy" id="84724"/>
    <lineage>
        <taxon>Bacteria</taxon>
        <taxon>Bacillati</taxon>
        <taxon>Actinomycetota</taxon>
        <taxon>Actinomycetes</taxon>
        <taxon>Pseudonocardiales</taxon>
        <taxon>Pseudonocardiaceae</taxon>
        <taxon>Lentzea</taxon>
    </lineage>
</organism>
<dbReference type="Pfam" id="PF13401">
    <property type="entry name" value="AAA_22"/>
    <property type="match status" value="1"/>
</dbReference>